<dbReference type="InterPro" id="IPR058513">
    <property type="entry name" value="DUF8200"/>
</dbReference>
<evidence type="ECO:0000256" key="1">
    <source>
        <dbReference type="SAM" id="SignalP"/>
    </source>
</evidence>
<dbReference type="Proteomes" id="UP000037446">
    <property type="component" value="Unassembled WGS sequence"/>
</dbReference>
<evidence type="ECO:0000313" key="2">
    <source>
        <dbReference type="EMBL" id="KNH03058.1"/>
    </source>
</evidence>
<dbReference type="Pfam" id="PF26624">
    <property type="entry name" value="DUF8200"/>
    <property type="match status" value="1"/>
</dbReference>
<dbReference type="STRING" id="1306953.J121_1024"/>
<dbReference type="NCBIfam" id="NF047636">
    <property type="entry name" value="CC_3452_fam"/>
    <property type="match status" value="1"/>
</dbReference>
<accession>A0A0L1KGE3</accession>
<feature type="signal peptide" evidence="1">
    <location>
        <begin position="1"/>
        <end position="20"/>
    </location>
</feature>
<evidence type="ECO:0008006" key="4">
    <source>
        <dbReference type="Google" id="ProtNLM"/>
    </source>
</evidence>
<dbReference type="AlphaFoldDB" id="A0A0L1KGE3"/>
<dbReference type="RefSeq" id="WP_050599645.1">
    <property type="nucleotide sequence ID" value="NZ_JYNE01000018.1"/>
</dbReference>
<protein>
    <recommendedName>
        <fullName evidence="4">Secreted protein</fullName>
    </recommendedName>
</protein>
<proteinExistence type="predicted"/>
<sequence>MTSFLPRFASLGLVATAAVASLTLAGAPAEARTNGFFYSVELAEPVAERTTTVAAGVAWACQGTTCVARKGSSRPLRMCRELQREHGEITAFVADEKALDADKLAQCNR</sequence>
<dbReference type="GeneID" id="93687215"/>
<comment type="caution">
    <text evidence="2">The sequence shown here is derived from an EMBL/GenBank/DDBJ whole genome shotgun (WGS) entry which is preliminary data.</text>
</comment>
<dbReference type="InterPro" id="IPR058067">
    <property type="entry name" value="CC_3452-like"/>
</dbReference>
<feature type="chain" id="PRO_5005554848" description="Secreted protein" evidence="1">
    <location>
        <begin position="21"/>
        <end position="109"/>
    </location>
</feature>
<gene>
    <name evidence="2" type="ORF">J121_1024</name>
</gene>
<dbReference type="EMBL" id="JYNE01000018">
    <property type="protein sequence ID" value="KNH03058.1"/>
    <property type="molecule type" value="Genomic_DNA"/>
</dbReference>
<evidence type="ECO:0000313" key="3">
    <source>
        <dbReference type="Proteomes" id="UP000037446"/>
    </source>
</evidence>
<name>A0A0L1KGE3_9SPHN</name>
<reference evidence="2" key="1">
    <citation type="submission" date="2015-02" db="EMBL/GenBank/DDBJ databases">
        <authorList>
            <person name="Chooi Y.-H."/>
        </authorList>
    </citation>
    <scope>NUCLEOTIDE SEQUENCE [LARGE SCALE GENOMIC DNA]</scope>
    <source>
        <strain evidence="2">LAMA 915</strain>
    </source>
</reference>
<dbReference type="PATRIC" id="fig|1306953.7.peg.1052"/>
<keyword evidence="1" id="KW-0732">Signal</keyword>
<organism evidence="2 3">
    <name type="scientific">Qipengyuania citrea LAMA 915</name>
    <dbReference type="NCBI Taxonomy" id="1306953"/>
    <lineage>
        <taxon>Bacteria</taxon>
        <taxon>Pseudomonadati</taxon>
        <taxon>Pseudomonadota</taxon>
        <taxon>Alphaproteobacteria</taxon>
        <taxon>Sphingomonadales</taxon>
        <taxon>Erythrobacteraceae</taxon>
        <taxon>Qipengyuania</taxon>
    </lineage>
</organism>